<dbReference type="GO" id="GO:0008289">
    <property type="term" value="F:lipid binding"/>
    <property type="evidence" value="ECO:0007669"/>
    <property type="project" value="UniProtKB-KW"/>
</dbReference>
<dbReference type="EMBL" id="AP012050">
    <property type="protein sequence ID" value="BAM47434.1"/>
    <property type="molecule type" value="Genomic_DNA"/>
</dbReference>
<reference evidence="2 3" key="1">
    <citation type="submission" date="2011-01" db="EMBL/GenBank/DDBJ databases">
        <title>Whole genome sequence of Amphibacillus xylinus NBRC 15112.</title>
        <authorList>
            <person name="Nakazawa H."/>
            <person name="Katano Y."/>
            <person name="Nakamura S."/>
            <person name="Sasagawa M."/>
            <person name="Fukada J."/>
            <person name="Arai T."/>
            <person name="Sasakura N."/>
            <person name="Mochizuki D."/>
            <person name="Hosoyama A."/>
            <person name="Harada K."/>
            <person name="Horikawa H."/>
            <person name="Kato Y."/>
            <person name="Harada T."/>
            <person name="Sasaki K."/>
            <person name="Sekiguchi M."/>
            <person name="Hodoyama M."/>
            <person name="Nishiko R."/>
            <person name="Narita H."/>
            <person name="Hanamaki A."/>
            <person name="Hata C."/>
            <person name="Konno Y."/>
            <person name="Niimura Y."/>
            <person name="Yamazaki S."/>
            <person name="Fujita N."/>
        </authorList>
    </citation>
    <scope>NUCLEOTIDE SEQUENCE [LARGE SCALE GENOMIC DNA]</scope>
    <source>
        <strain evidence="3">ATCC 51415 / DSM 6626 / JCM 7361 / LMG 17667 / NBRC 15112 / Ep01</strain>
    </source>
</reference>
<dbReference type="NCBIfam" id="TIGR00762">
    <property type="entry name" value="DegV"/>
    <property type="match status" value="1"/>
</dbReference>
<dbReference type="InterPro" id="IPR003797">
    <property type="entry name" value="DegV"/>
</dbReference>
<dbReference type="Gene3D" id="3.30.1180.10">
    <property type="match status" value="1"/>
</dbReference>
<accession>K0IYB4</accession>
<evidence type="ECO:0008006" key="4">
    <source>
        <dbReference type="Google" id="ProtNLM"/>
    </source>
</evidence>
<evidence type="ECO:0000313" key="2">
    <source>
        <dbReference type="EMBL" id="BAM47434.1"/>
    </source>
</evidence>
<dbReference type="Proteomes" id="UP000006294">
    <property type="component" value="Chromosome"/>
</dbReference>
<evidence type="ECO:0000313" key="3">
    <source>
        <dbReference type="Proteomes" id="UP000006294"/>
    </source>
</evidence>
<proteinExistence type="predicted"/>
<dbReference type="HOGENOM" id="CLU_048251_3_2_9"/>
<dbReference type="InterPro" id="IPR050270">
    <property type="entry name" value="DegV_domain_contain"/>
</dbReference>
<keyword evidence="1" id="KW-0446">Lipid-binding</keyword>
<dbReference type="KEGG" id="axl:AXY_13020"/>
<sequence>MSIAIVTDTGCNITPEQAEELGIYILPIEIVFEDRTYKDGFEITNQEFYAKMANSSKVPSTSQPQPNEAFQLYNKLSQEYDEILSISLGSTVSGTVQTLNLVAQEIDQAKVTVYDTKLVSIPAGHLAIEAKRLADQGKTVDEIMTHLDELREKVIAFAAIYDLQNLVESGRVPAVLGTVAKLAKIKPIIRIEAKNSKGLEIAEKIRTNKRATNRLIELVKEHIESIDYPVQIDVAHGNIPEVAEEVRLQLLNEYPDMNINIRLLTSVIGAHSGPNIVGVFIAPK</sequence>
<keyword evidence="3" id="KW-1185">Reference proteome</keyword>
<organism evidence="2 3">
    <name type="scientific">Amphibacillus xylanus (strain ATCC 51415 / DSM 6626 / JCM 7361 / LMG 17667 / NBRC 15112 / Ep01)</name>
    <dbReference type="NCBI Taxonomy" id="698758"/>
    <lineage>
        <taxon>Bacteria</taxon>
        <taxon>Bacillati</taxon>
        <taxon>Bacillota</taxon>
        <taxon>Bacilli</taxon>
        <taxon>Bacillales</taxon>
        <taxon>Bacillaceae</taxon>
        <taxon>Amphibacillus</taxon>
    </lineage>
</organism>
<dbReference type="Pfam" id="PF02645">
    <property type="entry name" value="DegV"/>
    <property type="match status" value="1"/>
</dbReference>
<dbReference type="PANTHER" id="PTHR33434">
    <property type="entry name" value="DEGV DOMAIN-CONTAINING PROTEIN DR_1986-RELATED"/>
    <property type="match status" value="1"/>
</dbReference>
<dbReference type="Gene3D" id="3.40.50.10170">
    <property type="match status" value="1"/>
</dbReference>
<dbReference type="InterPro" id="IPR043168">
    <property type="entry name" value="DegV_C"/>
</dbReference>
<dbReference type="PROSITE" id="PS51482">
    <property type="entry name" value="DEGV"/>
    <property type="match status" value="1"/>
</dbReference>
<dbReference type="SUPFAM" id="SSF82549">
    <property type="entry name" value="DAK1/DegV-like"/>
    <property type="match status" value="1"/>
</dbReference>
<evidence type="ECO:0000256" key="1">
    <source>
        <dbReference type="ARBA" id="ARBA00023121"/>
    </source>
</evidence>
<protein>
    <recommendedName>
        <fullName evidence="4">DegV family protein</fullName>
    </recommendedName>
</protein>
<dbReference type="AlphaFoldDB" id="K0IYB4"/>
<dbReference type="RefSeq" id="WP_015010038.1">
    <property type="nucleotide sequence ID" value="NC_018704.1"/>
</dbReference>
<dbReference type="OrthoDB" id="5429275at2"/>
<dbReference type="eggNOG" id="COG1307">
    <property type="taxonomic scope" value="Bacteria"/>
</dbReference>
<dbReference type="PANTHER" id="PTHR33434:SF2">
    <property type="entry name" value="FATTY ACID-BINDING PROTEIN TM_1468"/>
    <property type="match status" value="1"/>
</dbReference>
<dbReference type="STRING" id="698758.AXY_13020"/>
<name>K0IYB4_AMPXN</name>
<gene>
    <name evidence="2" type="ordered locus">AXY_13020</name>
</gene>